<gene>
    <name evidence="12" type="ORF">B9Z65_8122</name>
</gene>
<dbReference type="Gene3D" id="1.10.287.70">
    <property type="match status" value="2"/>
</dbReference>
<dbReference type="InterPro" id="IPR013099">
    <property type="entry name" value="K_chnl_dom"/>
</dbReference>
<feature type="transmembrane region" description="Helical" evidence="10">
    <location>
        <begin position="169"/>
        <end position="190"/>
    </location>
</feature>
<dbReference type="GO" id="GO:0005886">
    <property type="term" value="C:plasma membrane"/>
    <property type="evidence" value="ECO:0007669"/>
    <property type="project" value="TreeGrafter"/>
</dbReference>
<feature type="region of interest" description="Disordered" evidence="9">
    <location>
        <begin position="613"/>
        <end position="641"/>
    </location>
</feature>
<feature type="compositionally biased region" description="Polar residues" evidence="9">
    <location>
        <begin position="371"/>
        <end position="381"/>
    </location>
</feature>
<dbReference type="GO" id="GO:0022841">
    <property type="term" value="F:potassium ion leak channel activity"/>
    <property type="evidence" value="ECO:0007669"/>
    <property type="project" value="TreeGrafter"/>
</dbReference>
<reference evidence="12 13" key="1">
    <citation type="submission" date="2017-05" db="EMBL/GenBank/DDBJ databases">
        <title>Draft genome sequence of Elsinoe australis.</title>
        <authorList>
            <person name="Cheng Q."/>
        </authorList>
    </citation>
    <scope>NUCLEOTIDE SEQUENCE [LARGE SCALE GENOMIC DNA]</scope>
    <source>
        <strain evidence="12 13">NL1</strain>
    </source>
</reference>
<feature type="transmembrane region" description="Helical" evidence="10">
    <location>
        <begin position="535"/>
        <end position="555"/>
    </location>
</feature>
<evidence type="ECO:0000256" key="5">
    <source>
        <dbReference type="ARBA" id="ARBA00023065"/>
    </source>
</evidence>
<feature type="compositionally biased region" description="Polar residues" evidence="9">
    <location>
        <begin position="21"/>
        <end position="32"/>
    </location>
</feature>
<feature type="domain" description="Potassium channel" evidence="11">
    <location>
        <begin position="252"/>
        <end position="332"/>
    </location>
</feature>
<dbReference type="GO" id="GO:0030322">
    <property type="term" value="P:stabilization of membrane potential"/>
    <property type="evidence" value="ECO:0007669"/>
    <property type="project" value="TreeGrafter"/>
</dbReference>
<dbReference type="EMBL" id="NHZQ01000363">
    <property type="protein sequence ID" value="PSK40182.1"/>
    <property type="molecule type" value="Genomic_DNA"/>
</dbReference>
<evidence type="ECO:0000313" key="13">
    <source>
        <dbReference type="Proteomes" id="UP000243723"/>
    </source>
</evidence>
<evidence type="ECO:0000256" key="2">
    <source>
        <dbReference type="ARBA" id="ARBA00022448"/>
    </source>
</evidence>
<feature type="domain" description="Potassium channel" evidence="11">
    <location>
        <begin position="484"/>
        <end position="558"/>
    </location>
</feature>
<evidence type="ECO:0000256" key="8">
    <source>
        <dbReference type="RuleBase" id="RU003857"/>
    </source>
</evidence>
<accession>A0A2P7YW39</accession>
<protein>
    <recommendedName>
        <fullName evidence="11">Potassium channel domain-containing protein</fullName>
    </recommendedName>
</protein>
<organism evidence="12 13">
    <name type="scientific">Elsinoe australis</name>
    <dbReference type="NCBI Taxonomy" id="40998"/>
    <lineage>
        <taxon>Eukaryota</taxon>
        <taxon>Fungi</taxon>
        <taxon>Dikarya</taxon>
        <taxon>Ascomycota</taxon>
        <taxon>Pezizomycotina</taxon>
        <taxon>Dothideomycetes</taxon>
        <taxon>Dothideomycetidae</taxon>
        <taxon>Myriangiales</taxon>
        <taxon>Elsinoaceae</taxon>
        <taxon>Elsinoe</taxon>
    </lineage>
</organism>
<dbReference type="SUPFAM" id="SSF81324">
    <property type="entry name" value="Voltage-gated potassium channels"/>
    <property type="match status" value="2"/>
</dbReference>
<dbReference type="InterPro" id="IPR003280">
    <property type="entry name" value="2pore_dom_K_chnl"/>
</dbReference>
<dbReference type="GO" id="GO:0015271">
    <property type="term" value="F:outward rectifier potassium channel activity"/>
    <property type="evidence" value="ECO:0007669"/>
    <property type="project" value="TreeGrafter"/>
</dbReference>
<comment type="subcellular location">
    <subcellularLocation>
        <location evidence="1">Membrane</location>
        <topology evidence="1">Multi-pass membrane protein</topology>
    </subcellularLocation>
</comment>
<evidence type="ECO:0000313" key="12">
    <source>
        <dbReference type="EMBL" id="PSK40182.1"/>
    </source>
</evidence>
<comment type="similarity">
    <text evidence="8">Belongs to the two pore domain potassium channel (TC 1.A.1.8) family.</text>
</comment>
<feature type="transmembrane region" description="Helical" evidence="10">
    <location>
        <begin position="134"/>
        <end position="163"/>
    </location>
</feature>
<feature type="transmembrane region" description="Helical" evidence="10">
    <location>
        <begin position="67"/>
        <end position="94"/>
    </location>
</feature>
<dbReference type="PRINTS" id="PR01333">
    <property type="entry name" value="2POREKCHANEL"/>
</dbReference>
<keyword evidence="6 10" id="KW-0472">Membrane</keyword>
<sequence>MTDDSATALDNVFSTEKSRTDQSQGTTPNRNQRSVFKDALHWTKQNTVDRRPKLHFKSWAEDDDSDWWFAGTAVPLAAATIGPLANVLSIAALVTQWRMCLIDGVNPGSCPYDGNADLVGDLFGHTFADPLWCYWLNVISLIFGCIGNVFLLFNFTGFVRYIIALPMTIIMWYLATGILIAITISMNIYAPPIRPQQTYTQGFWYAILAAIMYLVASMMLMVNMLGYYLGHFPQHFELTESQRTLILQTMLFFVWLAAGGGIFSKVETTFGDGSLNWSYANALYFSDVTILTVGFGDLSCTSSVGRGLVFPYSVGGIIMLGLVISSISNFATELGSTKVVDKHRERNRARTADRVVSSPEELRNRIRSRGRQSISKQSSIPPTGLPEEYSISAEPNPASDPSHTPSTDSPHSPNSSTALTILARTASTATRTIIPAPLRPARKTPRPILLREERDRFNTMRRIELQTRKWRSYTALFVSALSFSCLWLLGALVFYVAEADTQGLSYFEALYFCYVSLLTIGYGDLAPKSNVGRPFFVLWSLVAVPTMTILVGAMGETVIGGFKRGVERGAEVTVLPRRGVVGDLLRRFGLVGKVEDGRAQRVVGERVETGLGDGFEEGEAVKEEGDDKTGEHRDDEREEDVSEIELAKRLAMAIQRVAGHLKEQPPKRYEYDEWLDFTRLIKFTNNKEGTKANGDDDGEDGEEELIEWDWIGENSPMMAKQTEPEFVLDRLCESMGRYVRGLAVKEMKEEKDTGVGVVEAAGAIQEDDDRTSRRGDDANSDDRRRSDVTAVPPL</sequence>
<feature type="transmembrane region" description="Helical" evidence="10">
    <location>
        <begin position="308"/>
        <end position="332"/>
    </location>
</feature>
<proteinExistence type="inferred from homology"/>
<feature type="transmembrane region" description="Helical" evidence="10">
    <location>
        <begin position="245"/>
        <end position="263"/>
    </location>
</feature>
<feature type="transmembrane region" description="Helical" evidence="10">
    <location>
        <begin position="503"/>
        <end position="523"/>
    </location>
</feature>
<evidence type="ECO:0000256" key="4">
    <source>
        <dbReference type="ARBA" id="ARBA00022989"/>
    </source>
</evidence>
<feature type="compositionally biased region" description="Low complexity" evidence="9">
    <location>
        <begin position="399"/>
        <end position="416"/>
    </location>
</feature>
<name>A0A2P7YW39_9PEZI</name>
<feature type="compositionally biased region" description="Basic and acidic residues" evidence="9">
    <location>
        <begin position="619"/>
        <end position="635"/>
    </location>
</feature>
<dbReference type="FunFam" id="1.10.287.70:FF:000198">
    <property type="entry name" value="TOK2 potassium channel"/>
    <property type="match status" value="1"/>
</dbReference>
<dbReference type="PANTHER" id="PTHR11003">
    <property type="entry name" value="POTASSIUM CHANNEL, SUBFAMILY K"/>
    <property type="match status" value="1"/>
</dbReference>
<dbReference type="Pfam" id="PF07885">
    <property type="entry name" value="Ion_trans_2"/>
    <property type="match status" value="2"/>
</dbReference>
<feature type="transmembrane region" description="Helical" evidence="10">
    <location>
        <begin position="275"/>
        <end position="296"/>
    </location>
</feature>
<feature type="compositionally biased region" description="Basic and acidic residues" evidence="9">
    <location>
        <begin position="770"/>
        <end position="787"/>
    </location>
</feature>
<feature type="transmembrane region" description="Helical" evidence="10">
    <location>
        <begin position="202"/>
        <end position="225"/>
    </location>
</feature>
<dbReference type="STRING" id="40998.A0A2P7YW39"/>
<evidence type="ECO:0000256" key="6">
    <source>
        <dbReference type="ARBA" id="ARBA00023136"/>
    </source>
</evidence>
<evidence type="ECO:0000256" key="1">
    <source>
        <dbReference type="ARBA" id="ARBA00004141"/>
    </source>
</evidence>
<keyword evidence="13" id="KW-1185">Reference proteome</keyword>
<keyword evidence="5 8" id="KW-0406">Ion transport</keyword>
<feature type="region of interest" description="Disordered" evidence="9">
    <location>
        <begin position="1"/>
        <end position="32"/>
    </location>
</feature>
<keyword evidence="3 8" id="KW-0812">Transmembrane</keyword>
<keyword evidence="2 8" id="KW-0813">Transport</keyword>
<evidence type="ECO:0000256" key="10">
    <source>
        <dbReference type="SAM" id="Phobius"/>
    </source>
</evidence>
<dbReference type="OrthoDB" id="297496at2759"/>
<evidence type="ECO:0000256" key="9">
    <source>
        <dbReference type="SAM" id="MobiDB-lite"/>
    </source>
</evidence>
<feature type="transmembrane region" description="Helical" evidence="10">
    <location>
        <begin position="470"/>
        <end position="497"/>
    </location>
</feature>
<evidence type="ECO:0000256" key="7">
    <source>
        <dbReference type="ARBA" id="ARBA00023303"/>
    </source>
</evidence>
<feature type="region of interest" description="Disordered" evidence="9">
    <location>
        <begin position="749"/>
        <end position="794"/>
    </location>
</feature>
<keyword evidence="4 10" id="KW-1133">Transmembrane helix</keyword>
<comment type="caution">
    <text evidence="12">The sequence shown here is derived from an EMBL/GenBank/DDBJ whole genome shotgun (WGS) entry which is preliminary data.</text>
</comment>
<evidence type="ECO:0000259" key="11">
    <source>
        <dbReference type="Pfam" id="PF07885"/>
    </source>
</evidence>
<dbReference type="Proteomes" id="UP000243723">
    <property type="component" value="Unassembled WGS sequence"/>
</dbReference>
<dbReference type="AlphaFoldDB" id="A0A2P7YW39"/>
<feature type="compositionally biased region" description="Basic and acidic residues" evidence="9">
    <location>
        <begin position="344"/>
        <end position="353"/>
    </location>
</feature>
<feature type="region of interest" description="Disordered" evidence="9">
    <location>
        <begin position="344"/>
        <end position="416"/>
    </location>
</feature>
<dbReference type="PANTHER" id="PTHR11003:SF342">
    <property type="entry name" value="OUTWARD-RECTIFIER POTASSIUM CHANNEL TOK1"/>
    <property type="match status" value="1"/>
</dbReference>
<evidence type="ECO:0000256" key="3">
    <source>
        <dbReference type="ARBA" id="ARBA00022692"/>
    </source>
</evidence>
<keyword evidence="7 8" id="KW-0407">Ion channel</keyword>